<name>A0A7G9R2F6_9MICO</name>
<proteinExistence type="inferred from homology"/>
<feature type="domain" description="GH26" evidence="4">
    <location>
        <begin position="1"/>
        <end position="298"/>
    </location>
</feature>
<dbReference type="GO" id="GO:0004553">
    <property type="term" value="F:hydrolase activity, hydrolyzing O-glycosyl compounds"/>
    <property type="evidence" value="ECO:0007669"/>
    <property type="project" value="InterPro"/>
</dbReference>
<feature type="active site" description="Proton donor" evidence="3">
    <location>
        <position position="112"/>
    </location>
</feature>
<dbReference type="EMBL" id="CP060712">
    <property type="protein sequence ID" value="QNN49781.1"/>
    <property type="molecule type" value="Genomic_DNA"/>
</dbReference>
<dbReference type="RefSeq" id="WP_166104939.1">
    <property type="nucleotide sequence ID" value="NZ_BMMY01000004.1"/>
</dbReference>
<comment type="similarity">
    <text evidence="3">Belongs to the glycosyl hydrolase 26 family.</text>
</comment>
<accession>A0A7G9R2F6</accession>
<evidence type="ECO:0000256" key="2">
    <source>
        <dbReference type="ARBA" id="ARBA00023295"/>
    </source>
</evidence>
<dbReference type="KEGG" id="pei:H9L10_01400"/>
<evidence type="ECO:0000256" key="1">
    <source>
        <dbReference type="ARBA" id="ARBA00022801"/>
    </source>
</evidence>
<evidence type="ECO:0000313" key="5">
    <source>
        <dbReference type="EMBL" id="QNN49781.1"/>
    </source>
</evidence>
<dbReference type="AlphaFoldDB" id="A0A7G9R2F6"/>
<dbReference type="SUPFAM" id="SSF51445">
    <property type="entry name" value="(Trans)glycosidases"/>
    <property type="match status" value="1"/>
</dbReference>
<evidence type="ECO:0000259" key="4">
    <source>
        <dbReference type="PROSITE" id="PS51764"/>
    </source>
</evidence>
<keyword evidence="6" id="KW-1185">Reference proteome</keyword>
<gene>
    <name evidence="5" type="ORF">H9L10_01400</name>
</gene>
<reference evidence="5 6" key="1">
    <citation type="submission" date="2020-08" db="EMBL/GenBank/DDBJ databases">
        <title>Genome sequence of Phycicoccus endophyticus JCM 31784T.</title>
        <authorList>
            <person name="Hyun D.-W."/>
            <person name="Bae J.-W."/>
        </authorList>
    </citation>
    <scope>NUCLEOTIDE SEQUENCE [LARGE SCALE GENOMIC DNA]</scope>
    <source>
        <strain evidence="5 6">JCM 31784</strain>
    </source>
</reference>
<dbReference type="InterPro" id="IPR022790">
    <property type="entry name" value="GH26_dom"/>
</dbReference>
<dbReference type="Proteomes" id="UP000515976">
    <property type="component" value="Chromosome"/>
</dbReference>
<feature type="active site" description="Nucleophile" evidence="3">
    <location>
        <position position="232"/>
    </location>
</feature>
<dbReference type="Pfam" id="PF02156">
    <property type="entry name" value="Glyco_hydro_26"/>
    <property type="match status" value="1"/>
</dbReference>
<keyword evidence="2 3" id="KW-0326">Glycosidase</keyword>
<organism evidence="5 6">
    <name type="scientific">Phycicoccus endophyticus</name>
    <dbReference type="NCBI Taxonomy" id="1690220"/>
    <lineage>
        <taxon>Bacteria</taxon>
        <taxon>Bacillati</taxon>
        <taxon>Actinomycetota</taxon>
        <taxon>Actinomycetes</taxon>
        <taxon>Micrococcales</taxon>
        <taxon>Intrasporangiaceae</taxon>
        <taxon>Phycicoccus</taxon>
    </lineage>
</organism>
<evidence type="ECO:0000256" key="3">
    <source>
        <dbReference type="PROSITE-ProRule" id="PRU01100"/>
    </source>
</evidence>
<keyword evidence="1 3" id="KW-0378">Hydrolase</keyword>
<protein>
    <recommendedName>
        <fullName evidence="4">GH26 domain-containing protein</fullName>
    </recommendedName>
</protein>
<dbReference type="InterPro" id="IPR017853">
    <property type="entry name" value="GH"/>
</dbReference>
<sequence>MSATLVPSCGAWWGVSTPTGTDGVAAFERMTGARTDIYHGYHRIGQMFPTSSEIALANDPTGHRYLLLSLMPTTRHTWAQVAAGAEDAYLNRLARHIRSTYNKPFFLTIHHEPENDVVARAGSGMQAKDFRAMFRHVVHRLRNRGVDNAVFVVNFQGTQKFHLEKWWPTMYPGDDVVDWIAWDSYSCVKPKNGPCRDFAGMMNVRFSKRSPWPGMYNYMSSHHGNKPFMVAEFGVYNTHDKRKAAVIRSALSQASSFPKVKAIAYWNSGTRRLARVTPGSTAATALSRWASSSLFRQQVP</sequence>
<dbReference type="PROSITE" id="PS51764">
    <property type="entry name" value="GH26"/>
    <property type="match status" value="1"/>
</dbReference>
<dbReference type="Gene3D" id="3.20.20.80">
    <property type="entry name" value="Glycosidases"/>
    <property type="match status" value="1"/>
</dbReference>
<evidence type="ECO:0000313" key="6">
    <source>
        <dbReference type="Proteomes" id="UP000515976"/>
    </source>
</evidence>